<evidence type="ECO:0000313" key="10">
    <source>
        <dbReference type="Proteomes" id="UP000550354"/>
    </source>
</evidence>
<accession>A0A838XND2</accession>
<dbReference type="PANTHER" id="PTHR13887">
    <property type="entry name" value="GLUTATHIONE S-TRANSFERASE KAPPA"/>
    <property type="match status" value="1"/>
</dbReference>
<keyword evidence="7" id="KW-1133">Transmembrane helix</keyword>
<evidence type="ECO:0000313" key="9">
    <source>
        <dbReference type="EMBL" id="MBA4608350.1"/>
    </source>
</evidence>
<dbReference type="CDD" id="cd02972">
    <property type="entry name" value="DsbA_family"/>
    <property type="match status" value="1"/>
</dbReference>
<evidence type="ECO:0000256" key="4">
    <source>
        <dbReference type="ARBA" id="ARBA00023157"/>
    </source>
</evidence>
<keyword evidence="7" id="KW-0812">Transmembrane</keyword>
<comment type="caution">
    <text evidence="9">The sequence shown here is derived from an EMBL/GenBank/DDBJ whole genome shotgun (WGS) entry which is preliminary data.</text>
</comment>
<dbReference type="SUPFAM" id="SSF52833">
    <property type="entry name" value="Thioredoxin-like"/>
    <property type="match status" value="1"/>
</dbReference>
<dbReference type="InterPro" id="IPR036249">
    <property type="entry name" value="Thioredoxin-like_sf"/>
</dbReference>
<name>A0A838XND2_9ACTN</name>
<keyword evidence="2" id="KW-0732">Signal</keyword>
<dbReference type="Gene3D" id="3.40.30.10">
    <property type="entry name" value="Glutaredoxin"/>
    <property type="match status" value="1"/>
</dbReference>
<dbReference type="PANTHER" id="PTHR13887:SF14">
    <property type="entry name" value="DISULFIDE BOND FORMATION PROTEIN D"/>
    <property type="match status" value="1"/>
</dbReference>
<dbReference type="Pfam" id="PF13462">
    <property type="entry name" value="Thioredoxin_4"/>
    <property type="match status" value="1"/>
</dbReference>
<keyword evidence="5" id="KW-0676">Redox-active center</keyword>
<dbReference type="Proteomes" id="UP000550354">
    <property type="component" value="Unassembled WGS sequence"/>
</dbReference>
<keyword evidence="10" id="KW-1185">Reference proteome</keyword>
<dbReference type="EMBL" id="JACEOG010000001">
    <property type="protein sequence ID" value="MBA4608350.1"/>
    <property type="molecule type" value="Genomic_DNA"/>
</dbReference>
<keyword evidence="4" id="KW-1015">Disulfide bond</keyword>
<evidence type="ECO:0000256" key="5">
    <source>
        <dbReference type="ARBA" id="ARBA00023284"/>
    </source>
</evidence>
<reference evidence="9 10" key="1">
    <citation type="submission" date="2020-07" db="EMBL/GenBank/DDBJ databases">
        <title>Draft genome and description of Aeromicrobium phoceense strain Marseille-Q0843 isolated from healthy skin swab.</title>
        <authorList>
            <person name="Boxberger M."/>
            <person name="La Scola B."/>
        </authorList>
    </citation>
    <scope>NUCLEOTIDE SEQUENCE [LARGE SCALE GENOMIC DNA]</scope>
    <source>
        <strain evidence="9 10">Marseille-Q0843</strain>
    </source>
</reference>
<evidence type="ECO:0000256" key="1">
    <source>
        <dbReference type="ARBA" id="ARBA00005791"/>
    </source>
</evidence>
<evidence type="ECO:0000256" key="7">
    <source>
        <dbReference type="SAM" id="Phobius"/>
    </source>
</evidence>
<keyword evidence="3" id="KW-0560">Oxidoreductase</keyword>
<feature type="domain" description="Thioredoxin-like fold" evidence="8">
    <location>
        <begin position="82"/>
        <end position="244"/>
    </location>
</feature>
<protein>
    <submittedName>
        <fullName evidence="9">Thioredoxin domain-containing protein</fullName>
    </submittedName>
</protein>
<feature type="transmembrane region" description="Helical" evidence="7">
    <location>
        <begin position="30"/>
        <end position="49"/>
    </location>
</feature>
<dbReference type="GO" id="GO:0016491">
    <property type="term" value="F:oxidoreductase activity"/>
    <property type="evidence" value="ECO:0007669"/>
    <property type="project" value="UniProtKB-KW"/>
</dbReference>
<proteinExistence type="inferred from homology"/>
<evidence type="ECO:0000256" key="6">
    <source>
        <dbReference type="SAM" id="MobiDB-lite"/>
    </source>
</evidence>
<sequence length="250" mass="27083">MTNDRQARAARAEQMRKEREKAERKQRNKITVAIVVVVLVLIAAAGWGVKSLSDDNAKSTEVIEPANLTEGGVDFPATGQTKPDAPVMEVFEDFLCPACGSFEQLSGQFLQDQAASGAITLRFMPFSFLHNQSTNDYSRRAANVAMCAVDQEGPEAFWKVHTALFANQPAEGGAGPEDAELIELAEEAGAPDVESCVRTEKFVPWIDEMQEKSADEREVSGTPTVHINGKASEARTPQELQAAIAEASKS</sequence>
<gene>
    <name evidence="9" type="ORF">H1W00_07665</name>
</gene>
<keyword evidence="7" id="KW-0472">Membrane</keyword>
<comment type="similarity">
    <text evidence="1">Belongs to the thioredoxin family. DsbA subfamily.</text>
</comment>
<dbReference type="InterPro" id="IPR012336">
    <property type="entry name" value="Thioredoxin-like_fold"/>
</dbReference>
<feature type="region of interest" description="Disordered" evidence="6">
    <location>
        <begin position="1"/>
        <end position="23"/>
    </location>
</feature>
<feature type="region of interest" description="Disordered" evidence="6">
    <location>
        <begin position="213"/>
        <end position="250"/>
    </location>
</feature>
<evidence type="ECO:0000256" key="2">
    <source>
        <dbReference type="ARBA" id="ARBA00022729"/>
    </source>
</evidence>
<organism evidence="9 10">
    <name type="scientific">Aeromicrobium phoceense</name>
    <dbReference type="NCBI Taxonomy" id="2754045"/>
    <lineage>
        <taxon>Bacteria</taxon>
        <taxon>Bacillati</taxon>
        <taxon>Actinomycetota</taxon>
        <taxon>Actinomycetes</taxon>
        <taxon>Propionibacteriales</taxon>
        <taxon>Nocardioidaceae</taxon>
        <taxon>Aeromicrobium</taxon>
    </lineage>
</organism>
<dbReference type="RefSeq" id="WP_181755157.1">
    <property type="nucleotide sequence ID" value="NZ_JACEOG010000001.1"/>
</dbReference>
<dbReference type="AlphaFoldDB" id="A0A838XND2"/>
<evidence type="ECO:0000256" key="3">
    <source>
        <dbReference type="ARBA" id="ARBA00023002"/>
    </source>
</evidence>
<evidence type="ECO:0000259" key="8">
    <source>
        <dbReference type="Pfam" id="PF13462"/>
    </source>
</evidence>